<feature type="region of interest" description="Disordered" evidence="1">
    <location>
        <begin position="1"/>
        <end position="21"/>
    </location>
</feature>
<name>A0A6P1NM90_9MICC</name>
<dbReference type="Proteomes" id="UP000464186">
    <property type="component" value="Chromosome"/>
</dbReference>
<evidence type="ECO:0000313" key="3">
    <source>
        <dbReference type="EMBL" id="QHK20153.1"/>
    </source>
</evidence>
<evidence type="ECO:0000256" key="1">
    <source>
        <dbReference type="SAM" id="MobiDB-lite"/>
    </source>
</evidence>
<sequence length="168" mass="18155">MEPSAHLGPVPGSRWEPHPLPPDDAAPLGAAYLGEDVLTCVAEVFQLTRFVDVDRDDPYVTAFRTTRDIVLADLTGDWLLPAGGSAQIAFGEKERTRAWARAIHETWPDLDGVYSLSAIALSRKVVTLWTEDSIPAAPEFSSPLNAPGIVSDVMAAAAKIRYTSNIVL</sequence>
<dbReference type="KEGG" id="psey:GU243_10870"/>
<organism evidence="3 4">
    <name type="scientific">Pseudarthrobacter psychrotolerans</name>
    <dbReference type="NCBI Taxonomy" id="2697569"/>
    <lineage>
        <taxon>Bacteria</taxon>
        <taxon>Bacillati</taxon>
        <taxon>Actinomycetota</taxon>
        <taxon>Actinomycetes</taxon>
        <taxon>Micrococcales</taxon>
        <taxon>Micrococcaceae</taxon>
        <taxon>Pseudarthrobacter</taxon>
    </lineage>
</organism>
<evidence type="ECO:0000313" key="4">
    <source>
        <dbReference type="Proteomes" id="UP000464186"/>
    </source>
</evidence>
<feature type="domain" description="RES" evidence="2">
    <location>
        <begin position="11"/>
        <end position="130"/>
    </location>
</feature>
<accession>A0A6P1NM90</accession>
<protein>
    <submittedName>
        <fullName evidence="3">RES domain-containing protein</fullName>
    </submittedName>
</protein>
<dbReference type="EMBL" id="CP047898">
    <property type="protein sequence ID" value="QHK20153.1"/>
    <property type="molecule type" value="Genomic_DNA"/>
</dbReference>
<gene>
    <name evidence="3" type="ORF">GU243_10870</name>
</gene>
<reference evidence="3 4" key="1">
    <citation type="submission" date="2020-01" db="EMBL/GenBank/DDBJ databases">
        <title>Pseudarthrobacter psychrotolerans sp. nov., isolated from antarctic soil.</title>
        <authorList>
            <person name="Shin Y."/>
            <person name="Park W."/>
        </authorList>
    </citation>
    <scope>NUCLEOTIDE SEQUENCE [LARGE SCALE GENOMIC DNA]</scope>
    <source>
        <strain evidence="3 4">YJ56</strain>
    </source>
</reference>
<dbReference type="InterPro" id="IPR014914">
    <property type="entry name" value="RES_dom"/>
</dbReference>
<evidence type="ECO:0000259" key="2">
    <source>
        <dbReference type="Pfam" id="PF08808"/>
    </source>
</evidence>
<dbReference type="Pfam" id="PF08808">
    <property type="entry name" value="RES"/>
    <property type="match status" value="1"/>
</dbReference>
<keyword evidence="4" id="KW-1185">Reference proteome</keyword>
<proteinExistence type="predicted"/>
<dbReference type="AlphaFoldDB" id="A0A6P1NM90"/>